<dbReference type="RefSeq" id="WP_048202485.1">
    <property type="nucleotide sequence ID" value="NZ_CP009149.1"/>
</dbReference>
<dbReference type="GeneID" id="24892203"/>
<dbReference type="EMBL" id="CP009149">
    <property type="protein sequence ID" value="AIJ06411.1"/>
    <property type="molecule type" value="Genomic_DNA"/>
</dbReference>
<keyword evidence="3" id="KW-1185">Reference proteome</keyword>
<dbReference type="STRING" id="1301915.JH146_1569"/>
<gene>
    <name evidence="2" type="ORF">JH146_1569</name>
</gene>
<dbReference type="KEGG" id="mjh:JH146_1569"/>
<evidence type="ECO:0000313" key="3">
    <source>
        <dbReference type="Proteomes" id="UP000028781"/>
    </source>
</evidence>
<dbReference type="InterPro" id="IPR018633">
    <property type="entry name" value="DUF2357"/>
</dbReference>
<evidence type="ECO:0000313" key="2">
    <source>
        <dbReference type="EMBL" id="AIJ06411.1"/>
    </source>
</evidence>
<dbReference type="Pfam" id="PF04411">
    <property type="entry name" value="PDDEXK_7"/>
    <property type="match status" value="1"/>
</dbReference>
<proteinExistence type="predicted"/>
<dbReference type="HOGENOM" id="CLU_027714_0_0_2"/>
<dbReference type="OrthoDB" id="67718at2157"/>
<name>A0A076LDV9_9EURY</name>
<reference evidence="2 3" key="1">
    <citation type="journal article" date="2015" name="Int. J. Syst. Evol. Microbiol.">
        <title>M ethanocaldococcus bathoardescens sp. nov., a hyperthermophilic methanogen isolated from a volcanically active deep-sea hydrothermal vent.</title>
        <authorList>
            <person name="Stewart L.C."/>
            <person name="Jung J.H."/>
            <person name="Kim Y.T."/>
            <person name="Kwon S.W."/>
            <person name="Park C.S."/>
            <person name="Holden J.F."/>
        </authorList>
    </citation>
    <scope>NUCLEOTIDE SEQUENCE [LARGE SCALE GENOMIC DNA]</scope>
    <source>
        <strain evidence="2 3">JH146</strain>
    </source>
</reference>
<dbReference type="InterPro" id="IPR007505">
    <property type="entry name" value="PDDEXK_7"/>
</dbReference>
<feature type="domain" description="DUF2357" evidence="1">
    <location>
        <begin position="64"/>
        <end position="331"/>
    </location>
</feature>
<dbReference type="Proteomes" id="UP000028781">
    <property type="component" value="Chromosome"/>
</dbReference>
<sequence>MDNLYNDKLPLGNIGYISGKFIIKNRKIYFFEWVEYIIKIKDNINNVEIFFGDEKAQKIENIFRFTFKNYVGKSIIKIYRNQELIFEKPIEVVSEKFANMYKTSDDYVETIINNYEIFISSLISEISKKYLELPFSIKSPTGFEFIESDKSISEFFAYHFLKNNKEKIISSYEEILKNPHRKLIDKVEWADYWEVNEISEETIFGIIQHPEYLIKTFNPVADKFNGYFPQKLLQRKKYETFDTLENRFIKYFLNELIMWTEKTIEFLKSNFGNKKDDFIKEIINNLQELCSSLGCFRNNQIFSDVGELDRFPYTSQVLLKRYGYKDLFELWREFRTYYPIFTEIKKCIENKDIAKLYEYWCFFKLVEELGNIFGIDELKIVVEPIGDSSERSNVYAKFDNGWKLYFNKRLSPKKYSYSVSLRPDFSLFDENNNLIGVFDAKFKFDIPKFKEFDEEEKAFEKTYDFKTWAKLEDIYKIHTYRDALKVRFAVVLYPGERSVFFDVDGGRIEDFSLEKLLNEDYCGVGYIRYLPEGSNYGKNCMD</sequence>
<organism evidence="2 3">
    <name type="scientific">Methanocaldococcus bathoardescens</name>
    <dbReference type="NCBI Taxonomy" id="1301915"/>
    <lineage>
        <taxon>Archaea</taxon>
        <taxon>Methanobacteriati</taxon>
        <taxon>Methanobacteriota</taxon>
        <taxon>Methanomada group</taxon>
        <taxon>Methanococci</taxon>
        <taxon>Methanococcales</taxon>
        <taxon>Methanocaldococcaceae</taxon>
        <taxon>Methanocaldococcus</taxon>
    </lineage>
</organism>
<protein>
    <recommendedName>
        <fullName evidence="1">DUF2357 domain-containing protein</fullName>
    </recommendedName>
</protein>
<accession>A0A076LDV9</accession>
<dbReference type="Pfam" id="PF09823">
    <property type="entry name" value="DUF2357"/>
    <property type="match status" value="1"/>
</dbReference>
<dbReference type="AlphaFoldDB" id="A0A076LDV9"/>
<evidence type="ECO:0000259" key="1">
    <source>
        <dbReference type="Pfam" id="PF09823"/>
    </source>
</evidence>